<comment type="caution">
    <text evidence="2">The sequence shown here is derived from an EMBL/GenBank/DDBJ whole genome shotgun (WGS) entry which is preliminary data.</text>
</comment>
<dbReference type="AlphaFoldDB" id="A0A2T4D274"/>
<dbReference type="InterPro" id="IPR040765">
    <property type="entry name" value="Tudor_1_RapA"/>
</dbReference>
<accession>A0A2T4D274</accession>
<name>A0A2T4D274_9GAMM</name>
<feature type="domain" description="RapA N-terminal Tudor like" evidence="1">
    <location>
        <begin position="8"/>
        <end position="57"/>
    </location>
</feature>
<dbReference type="EMBL" id="PYVF01000140">
    <property type="protein sequence ID" value="PTB87915.1"/>
    <property type="molecule type" value="Genomic_DNA"/>
</dbReference>
<dbReference type="Proteomes" id="UP000242087">
    <property type="component" value="Unassembled WGS sequence"/>
</dbReference>
<dbReference type="Pfam" id="PF18339">
    <property type="entry name" value="Tudor_1_RapA"/>
    <property type="match status" value="1"/>
</dbReference>
<feature type="non-terminal residue" evidence="2">
    <location>
        <position position="85"/>
    </location>
</feature>
<organism evidence="2 3">
    <name type="scientific">Pseudidiomarina aestuarii</name>
    <dbReference type="NCBI Taxonomy" id="624146"/>
    <lineage>
        <taxon>Bacteria</taxon>
        <taxon>Pseudomonadati</taxon>
        <taxon>Pseudomonadota</taxon>
        <taxon>Gammaproteobacteria</taxon>
        <taxon>Alteromonadales</taxon>
        <taxon>Idiomarinaceae</taxon>
        <taxon>Pseudidiomarina</taxon>
    </lineage>
</organism>
<evidence type="ECO:0000259" key="1">
    <source>
        <dbReference type="Pfam" id="PF18339"/>
    </source>
</evidence>
<evidence type="ECO:0000313" key="3">
    <source>
        <dbReference type="Proteomes" id="UP000242087"/>
    </source>
</evidence>
<evidence type="ECO:0000313" key="2">
    <source>
        <dbReference type="EMBL" id="PTB87915.1"/>
    </source>
</evidence>
<dbReference type="Gene3D" id="2.30.30.140">
    <property type="match status" value="1"/>
</dbReference>
<proteinExistence type="predicted"/>
<protein>
    <recommendedName>
        <fullName evidence="1">RapA N-terminal Tudor like domain-containing protein</fullName>
    </recommendedName>
</protein>
<reference evidence="2 3" key="1">
    <citation type="submission" date="2018-03" db="EMBL/GenBank/DDBJ databases">
        <title>Cross-interface Injection: A General Nanoliter Liquid Handling Method Applied to Single Cells Genome Amplification Automated Nanoliter Liquid Handling Applied to Single Cell Multiple Displacement Amplification.</title>
        <authorList>
            <person name="Yun J."/>
            <person name="Xu P."/>
            <person name="Xu J."/>
            <person name="Dai X."/>
            <person name="Wang Y."/>
            <person name="Zheng X."/>
            <person name="Cao C."/>
            <person name="Yi Q."/>
            <person name="Zhu Y."/>
            <person name="Wang L."/>
            <person name="Dong Z."/>
            <person name="Huang Y."/>
            <person name="Huang L."/>
            <person name="Du W."/>
        </authorList>
    </citation>
    <scope>NUCLEOTIDE SEQUENCE [LARGE SCALE GENOMIC DNA]</scope>
    <source>
        <strain evidence="2 3">A12-4</strain>
    </source>
</reference>
<sequence length="85" mass="9523">MSDTATPYSVGQRWLSETETEQGLGLITQVSGRMLTILFPATDEVRHYAAAEAPLARYQLLADEQGQHADGWYFRVIEVTQQHGI</sequence>
<gene>
    <name evidence="2" type="ORF">C9927_04885</name>
</gene>